<feature type="region of interest" description="Disordered" evidence="1">
    <location>
        <begin position="539"/>
        <end position="561"/>
    </location>
</feature>
<organism evidence="2 3">
    <name type="scientific">Ophiophagus hannah</name>
    <name type="common">King cobra</name>
    <name type="synonym">Naja hannah</name>
    <dbReference type="NCBI Taxonomy" id="8665"/>
    <lineage>
        <taxon>Eukaryota</taxon>
        <taxon>Metazoa</taxon>
        <taxon>Chordata</taxon>
        <taxon>Craniata</taxon>
        <taxon>Vertebrata</taxon>
        <taxon>Euteleostomi</taxon>
        <taxon>Lepidosauria</taxon>
        <taxon>Squamata</taxon>
        <taxon>Bifurcata</taxon>
        <taxon>Unidentata</taxon>
        <taxon>Episquamata</taxon>
        <taxon>Toxicofera</taxon>
        <taxon>Serpentes</taxon>
        <taxon>Colubroidea</taxon>
        <taxon>Elapidae</taxon>
        <taxon>Elapinae</taxon>
        <taxon>Ophiophagus</taxon>
    </lineage>
</organism>
<feature type="region of interest" description="Disordered" evidence="1">
    <location>
        <begin position="655"/>
        <end position="677"/>
    </location>
</feature>
<reference evidence="2 3" key="1">
    <citation type="journal article" date="2013" name="Proc. Natl. Acad. Sci. U.S.A.">
        <title>The king cobra genome reveals dynamic gene evolution and adaptation in the snake venom system.</title>
        <authorList>
            <person name="Vonk F.J."/>
            <person name="Casewell N.R."/>
            <person name="Henkel C.V."/>
            <person name="Heimberg A.M."/>
            <person name="Jansen H.J."/>
            <person name="McCleary R.J."/>
            <person name="Kerkkamp H.M."/>
            <person name="Vos R.A."/>
            <person name="Guerreiro I."/>
            <person name="Calvete J.J."/>
            <person name="Wuster W."/>
            <person name="Woods A.E."/>
            <person name="Logan J.M."/>
            <person name="Harrison R.A."/>
            <person name="Castoe T.A."/>
            <person name="de Koning A.P."/>
            <person name="Pollock D.D."/>
            <person name="Yandell M."/>
            <person name="Calderon D."/>
            <person name="Renjifo C."/>
            <person name="Currier R.B."/>
            <person name="Salgado D."/>
            <person name="Pla D."/>
            <person name="Sanz L."/>
            <person name="Hyder A.S."/>
            <person name="Ribeiro J.M."/>
            <person name="Arntzen J.W."/>
            <person name="van den Thillart G.E."/>
            <person name="Boetzer M."/>
            <person name="Pirovano W."/>
            <person name="Dirks R.P."/>
            <person name="Spaink H.P."/>
            <person name="Duboule D."/>
            <person name="McGlinn E."/>
            <person name="Kini R.M."/>
            <person name="Richardson M.K."/>
        </authorList>
    </citation>
    <scope>NUCLEOTIDE SEQUENCE</scope>
    <source>
        <tissue evidence="2">Blood</tissue>
    </source>
</reference>
<evidence type="ECO:0000256" key="1">
    <source>
        <dbReference type="SAM" id="MobiDB-lite"/>
    </source>
</evidence>
<gene>
    <name evidence="2" type="ORF">L345_01714</name>
</gene>
<dbReference type="AlphaFoldDB" id="V8PEZ0"/>
<feature type="non-terminal residue" evidence="2">
    <location>
        <position position="1"/>
    </location>
</feature>
<dbReference type="Proteomes" id="UP000018936">
    <property type="component" value="Unassembled WGS sequence"/>
</dbReference>
<feature type="region of interest" description="Disordered" evidence="1">
    <location>
        <begin position="486"/>
        <end position="519"/>
    </location>
</feature>
<evidence type="ECO:0000313" key="3">
    <source>
        <dbReference type="Proteomes" id="UP000018936"/>
    </source>
</evidence>
<feature type="region of interest" description="Disordered" evidence="1">
    <location>
        <begin position="607"/>
        <end position="643"/>
    </location>
</feature>
<feature type="non-terminal residue" evidence="2">
    <location>
        <position position="677"/>
    </location>
</feature>
<feature type="compositionally biased region" description="Basic residues" evidence="1">
    <location>
        <begin position="622"/>
        <end position="635"/>
    </location>
</feature>
<feature type="region of interest" description="Disordered" evidence="1">
    <location>
        <begin position="93"/>
        <end position="114"/>
    </location>
</feature>
<evidence type="ECO:0000313" key="2">
    <source>
        <dbReference type="EMBL" id="ETE72457.1"/>
    </source>
</evidence>
<dbReference type="EMBL" id="AZIM01000222">
    <property type="protein sequence ID" value="ETE72457.1"/>
    <property type="molecule type" value="Genomic_DNA"/>
</dbReference>
<accession>V8PEZ0</accession>
<feature type="compositionally biased region" description="Basic and acidic residues" evidence="1">
    <location>
        <begin position="539"/>
        <end position="555"/>
    </location>
</feature>
<protein>
    <submittedName>
        <fullName evidence="2">Uncharacterized protein</fullName>
    </submittedName>
</protein>
<feature type="region of interest" description="Disordered" evidence="1">
    <location>
        <begin position="31"/>
        <end position="66"/>
    </location>
</feature>
<proteinExistence type="predicted"/>
<name>V8PEZ0_OPHHA</name>
<feature type="region of interest" description="Disordered" evidence="1">
    <location>
        <begin position="143"/>
        <end position="167"/>
    </location>
</feature>
<keyword evidence="3" id="KW-1185">Reference proteome</keyword>
<sequence>MLSGAPSPWLRSSNLAQARLRPRRACKEISELSLERKQRAPDLQTEHKIPPPFSTPEKEEFQQSSRGFEKQVSCQLSALRSVVVAPFLPRCHPHFGKDPRGGGRGGENFCKSGRSGTHFKPSLGQLGAAPTSASIATSCRVHGQRHPNSKTATAAAGRNSTGKAQGCVWPGTNPAQGCVRPRASQASFLTAVWRPSFLTARSKPWFAPIIFSGFPPLLGASPLNGASPSLAGSRKMAGEKLDTERLMFYRKTSPPSLRGYHKKERLTMAHLQTPTHTPVRHSHTHRARIKSYLFTQVDLQRSFLGSPILTSPAILPTLQGSFLGTKTAVRKRNPSQQKTELEVLRQAHLFGTRSFPTSMGKHGGEADENPPLPQRKGGVGALTGGPKPQIFETRSEQRTQKHLAAAFAQWHTQLILAKVSSHCRNWDHQAKLELAQPNSAQAAKAGISNVGSCRSGELWVTSGWHLARQLRGLLPAFNGDPAFFRASRPKSHPQLSKNSSLPRLGESLLGLKDKGGEGSTETQEVRCLLLFAHQLLGEEKGGREGGREKGRRNDSEGEGMTWKRRKVAFHQFPTSEQKILNSHWIQYNFSQAEQPNDNGEPRMFQARAEESQPGQPVPRPAGGRRRNCPALHRSKIPSPALSPVIPEALFSKGNAYESPPKSLCNGRADAPKVVPSR</sequence>
<comment type="caution">
    <text evidence="2">The sequence shown here is derived from an EMBL/GenBank/DDBJ whole genome shotgun (WGS) entry which is preliminary data.</text>
</comment>
<feature type="region of interest" description="Disordered" evidence="1">
    <location>
        <begin position="353"/>
        <end position="387"/>
    </location>
</feature>
<feature type="compositionally biased region" description="Basic and acidic residues" evidence="1">
    <location>
        <begin position="31"/>
        <end position="49"/>
    </location>
</feature>